<accession>A0A1H8KQV3</accession>
<dbReference type="Pfam" id="PF11720">
    <property type="entry name" value="Inhibitor_I78"/>
    <property type="match status" value="1"/>
</dbReference>
<evidence type="ECO:0000256" key="1">
    <source>
        <dbReference type="SAM" id="SignalP"/>
    </source>
</evidence>
<reference evidence="2 3" key="1">
    <citation type="submission" date="2016-10" db="EMBL/GenBank/DDBJ databases">
        <authorList>
            <person name="de Groot N.N."/>
        </authorList>
    </citation>
    <scope>NUCLEOTIDE SEQUENCE [LARGE SCALE GENOMIC DNA]</scope>
    <source>
        <strain evidence="2 3">DSM 15123</strain>
    </source>
</reference>
<name>A0A1H8KQV3_9BURK</name>
<organism evidence="2 3">
    <name type="scientific">Brachymonas denitrificans DSM 15123</name>
    <dbReference type="NCBI Taxonomy" id="1121117"/>
    <lineage>
        <taxon>Bacteria</taxon>
        <taxon>Pseudomonadati</taxon>
        <taxon>Pseudomonadota</taxon>
        <taxon>Betaproteobacteria</taxon>
        <taxon>Burkholderiales</taxon>
        <taxon>Comamonadaceae</taxon>
        <taxon>Brachymonas</taxon>
    </lineage>
</organism>
<dbReference type="Proteomes" id="UP000199531">
    <property type="component" value="Unassembled WGS sequence"/>
</dbReference>
<dbReference type="InterPro" id="IPR021719">
    <property type="entry name" value="Prot_inh_I78"/>
</dbReference>
<dbReference type="AlphaFoldDB" id="A0A1H8KQV3"/>
<proteinExistence type="predicted"/>
<dbReference type="EMBL" id="FOCW01000012">
    <property type="protein sequence ID" value="SEN94768.1"/>
    <property type="molecule type" value="Genomic_DNA"/>
</dbReference>
<feature type="chain" id="PRO_5011605463" evidence="1">
    <location>
        <begin position="29"/>
        <end position="119"/>
    </location>
</feature>
<keyword evidence="3" id="KW-1185">Reference proteome</keyword>
<protein>
    <submittedName>
        <fullName evidence="2">Peptidase inhibitor I78 family protein</fullName>
    </submittedName>
</protein>
<feature type="signal peptide" evidence="1">
    <location>
        <begin position="1"/>
        <end position="28"/>
    </location>
</feature>
<evidence type="ECO:0000313" key="3">
    <source>
        <dbReference type="Proteomes" id="UP000199531"/>
    </source>
</evidence>
<dbReference type="PROSITE" id="PS51257">
    <property type="entry name" value="PROKAR_LIPOPROTEIN"/>
    <property type="match status" value="1"/>
</dbReference>
<keyword evidence="1" id="KW-0732">Signal</keyword>
<sequence length="119" mass="12483">MLMTRLPSTLKWLTCAGVLALAGCSAPAPQPIQPAPLPGSPTGTVPDLPRVDSCNATAASVEVLGKVSSPQIEQQAMRLAGATTVRTLLEGQPVTMEYAYGRLNLIVNRQNVITLVRCG</sequence>
<gene>
    <name evidence="2" type="ORF">SAMN02745977_02411</name>
</gene>
<dbReference type="Gene3D" id="3.30.10.10">
    <property type="entry name" value="Trypsin Inhibitor V, subunit A"/>
    <property type="match status" value="1"/>
</dbReference>
<evidence type="ECO:0000313" key="2">
    <source>
        <dbReference type="EMBL" id="SEN94768.1"/>
    </source>
</evidence>